<dbReference type="Gene3D" id="3.10.20.30">
    <property type="match status" value="1"/>
</dbReference>
<dbReference type="InterPro" id="IPR017938">
    <property type="entry name" value="Riboflavin_synthase-like_b-brl"/>
</dbReference>
<dbReference type="InterPro" id="IPR050415">
    <property type="entry name" value="MRET"/>
</dbReference>
<evidence type="ECO:0000256" key="6">
    <source>
        <dbReference type="ARBA" id="ARBA00023014"/>
    </source>
</evidence>
<dbReference type="SUPFAM" id="SSF63380">
    <property type="entry name" value="Riboflavin synthase domain-like"/>
    <property type="match status" value="1"/>
</dbReference>
<comment type="caution">
    <text evidence="9">The sequence shown here is derived from an EMBL/GenBank/DDBJ whole genome shotgun (WGS) entry which is preliminary data.</text>
</comment>
<sequence>MALDPASAESPATASRITMVLVNIRYAAQRINLYTFELEDGGILPPSEAGGHIGLHLPNGLNRQYSLIDCGPTPTSYTVGIKHDWESRGASRWIHEQLRVGARLEIDPPRNNFPLDERAGKSIFVAGGIGITPIRSMLTRLDQLGRAWELHYSCSTSQEMAFLRELSGRSNVYLYFSGGMNGRKLDLAAVVSAAPTQAHLYCCGPVRMIEAFEEACQGASLPAEQVHVEYFAPRFETATSGGFVVELAQSGKELPVPEGKTILQVLLDAGVDVAHSCDSGICGTCETRVLEGVPDHRDSILNDEERASNKMIMVCCSGSRSPKLVLDL</sequence>
<keyword evidence="6" id="KW-0411">Iron-sulfur</keyword>
<dbReference type="PANTHER" id="PTHR47354">
    <property type="entry name" value="NADH OXIDOREDUCTASE HCR"/>
    <property type="match status" value="1"/>
</dbReference>
<accession>A0A7X1KN34</accession>
<name>A0A7X1KN34_9SPHN</name>
<keyword evidence="1" id="KW-0285">Flavoprotein</keyword>
<keyword evidence="5" id="KW-0408">Iron</keyword>
<dbReference type="Gene3D" id="2.40.30.10">
    <property type="entry name" value="Translation factors"/>
    <property type="match status" value="1"/>
</dbReference>
<proteinExistence type="predicted"/>
<dbReference type="GO" id="GO:0016491">
    <property type="term" value="F:oxidoreductase activity"/>
    <property type="evidence" value="ECO:0007669"/>
    <property type="project" value="UniProtKB-KW"/>
</dbReference>
<dbReference type="PROSITE" id="PS00197">
    <property type="entry name" value="2FE2S_FER_1"/>
    <property type="match status" value="1"/>
</dbReference>
<evidence type="ECO:0000259" key="8">
    <source>
        <dbReference type="PROSITE" id="PS51384"/>
    </source>
</evidence>
<gene>
    <name evidence="9" type="ORF">H7F51_15910</name>
</gene>
<evidence type="ECO:0000256" key="2">
    <source>
        <dbReference type="ARBA" id="ARBA00022714"/>
    </source>
</evidence>
<dbReference type="Gene3D" id="3.40.50.80">
    <property type="entry name" value="Nucleotide-binding domain of ferredoxin-NADP reductase (FNR) module"/>
    <property type="match status" value="1"/>
</dbReference>
<evidence type="ECO:0000256" key="4">
    <source>
        <dbReference type="ARBA" id="ARBA00023002"/>
    </source>
</evidence>
<dbReference type="InterPro" id="IPR001041">
    <property type="entry name" value="2Fe-2S_ferredoxin-type"/>
</dbReference>
<keyword evidence="3" id="KW-0479">Metal-binding</keyword>
<dbReference type="InterPro" id="IPR012675">
    <property type="entry name" value="Beta-grasp_dom_sf"/>
</dbReference>
<dbReference type="CDD" id="cd06185">
    <property type="entry name" value="PDR_like"/>
    <property type="match status" value="1"/>
</dbReference>
<organism evidence="9 10">
    <name type="scientific">Novosphingobium flavum</name>
    <dbReference type="NCBI Taxonomy" id="1778672"/>
    <lineage>
        <taxon>Bacteria</taxon>
        <taxon>Pseudomonadati</taxon>
        <taxon>Pseudomonadota</taxon>
        <taxon>Alphaproteobacteria</taxon>
        <taxon>Sphingomonadales</taxon>
        <taxon>Sphingomonadaceae</taxon>
        <taxon>Novosphingobium</taxon>
    </lineage>
</organism>
<reference evidence="9 10" key="1">
    <citation type="submission" date="2020-08" db="EMBL/GenBank/DDBJ databases">
        <title>The genome sequence of type strain Novosphingobium flavum NBRC 111647.</title>
        <authorList>
            <person name="Liu Y."/>
        </authorList>
    </citation>
    <scope>NUCLEOTIDE SEQUENCE [LARGE SCALE GENOMIC DNA]</scope>
    <source>
        <strain evidence="9 10">NBRC 111647</strain>
    </source>
</reference>
<dbReference type="InterPro" id="IPR006058">
    <property type="entry name" value="2Fe2S_fd_BS"/>
</dbReference>
<dbReference type="Pfam" id="PF00111">
    <property type="entry name" value="Fer2"/>
    <property type="match status" value="1"/>
</dbReference>
<evidence type="ECO:0000313" key="9">
    <source>
        <dbReference type="EMBL" id="MBC2667003.1"/>
    </source>
</evidence>
<evidence type="ECO:0000259" key="7">
    <source>
        <dbReference type="PROSITE" id="PS51085"/>
    </source>
</evidence>
<keyword evidence="2" id="KW-0001">2Fe-2S</keyword>
<dbReference type="EMBL" id="JACLAW010000013">
    <property type="protein sequence ID" value="MBC2667003.1"/>
    <property type="molecule type" value="Genomic_DNA"/>
</dbReference>
<dbReference type="SUPFAM" id="SSF52343">
    <property type="entry name" value="Ferredoxin reductase-like, C-terminal NADP-linked domain"/>
    <property type="match status" value="1"/>
</dbReference>
<feature type="domain" description="FAD-binding FR-type" evidence="8">
    <location>
        <begin position="14"/>
        <end position="116"/>
    </location>
</feature>
<dbReference type="SUPFAM" id="SSF54292">
    <property type="entry name" value="2Fe-2S ferredoxin-like"/>
    <property type="match status" value="1"/>
</dbReference>
<evidence type="ECO:0000256" key="5">
    <source>
        <dbReference type="ARBA" id="ARBA00023004"/>
    </source>
</evidence>
<dbReference type="PRINTS" id="PR00409">
    <property type="entry name" value="PHDIOXRDTASE"/>
</dbReference>
<protein>
    <submittedName>
        <fullName evidence="9">Oxidoreductase</fullName>
    </submittedName>
</protein>
<dbReference type="InterPro" id="IPR036010">
    <property type="entry name" value="2Fe-2S_ferredoxin-like_sf"/>
</dbReference>
<keyword evidence="4" id="KW-0560">Oxidoreductase</keyword>
<feature type="domain" description="2Fe-2S ferredoxin-type" evidence="7">
    <location>
        <begin position="243"/>
        <end position="328"/>
    </location>
</feature>
<dbReference type="PROSITE" id="PS51384">
    <property type="entry name" value="FAD_FR"/>
    <property type="match status" value="1"/>
</dbReference>
<evidence type="ECO:0000256" key="3">
    <source>
        <dbReference type="ARBA" id="ARBA00022723"/>
    </source>
</evidence>
<dbReference type="InterPro" id="IPR039261">
    <property type="entry name" value="FNR_nucleotide-bd"/>
</dbReference>
<dbReference type="PANTHER" id="PTHR47354:SF1">
    <property type="entry name" value="CARNITINE MONOOXYGENASE REDUCTASE SUBUNIT"/>
    <property type="match status" value="1"/>
</dbReference>
<dbReference type="CDD" id="cd00207">
    <property type="entry name" value="fer2"/>
    <property type="match status" value="1"/>
</dbReference>
<dbReference type="GO" id="GO:0051537">
    <property type="term" value="F:2 iron, 2 sulfur cluster binding"/>
    <property type="evidence" value="ECO:0007669"/>
    <property type="project" value="UniProtKB-KW"/>
</dbReference>
<keyword evidence="10" id="KW-1185">Reference proteome</keyword>
<evidence type="ECO:0000313" key="10">
    <source>
        <dbReference type="Proteomes" id="UP000566813"/>
    </source>
</evidence>
<dbReference type="Proteomes" id="UP000566813">
    <property type="component" value="Unassembled WGS sequence"/>
</dbReference>
<evidence type="ECO:0000256" key="1">
    <source>
        <dbReference type="ARBA" id="ARBA00022630"/>
    </source>
</evidence>
<dbReference type="PROSITE" id="PS51085">
    <property type="entry name" value="2FE2S_FER_2"/>
    <property type="match status" value="1"/>
</dbReference>
<dbReference type="InterPro" id="IPR017927">
    <property type="entry name" value="FAD-bd_FR_type"/>
</dbReference>
<dbReference type="GO" id="GO:0046872">
    <property type="term" value="F:metal ion binding"/>
    <property type="evidence" value="ECO:0007669"/>
    <property type="project" value="UniProtKB-KW"/>
</dbReference>
<dbReference type="AlphaFoldDB" id="A0A7X1KN34"/>
<dbReference type="RefSeq" id="WP_185665298.1">
    <property type="nucleotide sequence ID" value="NZ_JACLAW010000013.1"/>
</dbReference>